<name>A0A6A5Q5H0_AMPQU</name>
<dbReference type="Proteomes" id="UP000800096">
    <property type="component" value="Unassembled WGS sequence"/>
</dbReference>
<protein>
    <submittedName>
        <fullName evidence="1">Uncharacterized protein</fullName>
    </submittedName>
</protein>
<accession>A0A6A5Q5H0</accession>
<evidence type="ECO:0000313" key="2">
    <source>
        <dbReference type="Proteomes" id="UP000800096"/>
    </source>
</evidence>
<gene>
    <name evidence="1" type="ORF">BDU57DRAFT_524993</name>
</gene>
<proteinExistence type="predicted"/>
<keyword evidence="2" id="KW-1185">Reference proteome</keyword>
<organism evidence="1 2">
    <name type="scientific">Ampelomyces quisqualis</name>
    <name type="common">Powdery mildew agent</name>
    <dbReference type="NCBI Taxonomy" id="50730"/>
    <lineage>
        <taxon>Eukaryota</taxon>
        <taxon>Fungi</taxon>
        <taxon>Dikarya</taxon>
        <taxon>Ascomycota</taxon>
        <taxon>Pezizomycotina</taxon>
        <taxon>Dothideomycetes</taxon>
        <taxon>Pleosporomycetidae</taxon>
        <taxon>Pleosporales</taxon>
        <taxon>Pleosporineae</taxon>
        <taxon>Phaeosphaeriaceae</taxon>
        <taxon>Ampelomyces</taxon>
    </lineage>
</organism>
<dbReference type="EMBL" id="ML979146">
    <property type="protein sequence ID" value="KAF1911221.1"/>
    <property type="molecule type" value="Genomic_DNA"/>
</dbReference>
<sequence length="57" mass="6537">MITQQWSHDDAGTIACECSSDTRRSKYERCDDVLAVAFGYLFDGKHDPFGQPRLREI</sequence>
<evidence type="ECO:0000313" key="1">
    <source>
        <dbReference type="EMBL" id="KAF1911221.1"/>
    </source>
</evidence>
<dbReference type="AlphaFoldDB" id="A0A6A5Q5H0"/>
<reference evidence="1" key="1">
    <citation type="journal article" date="2020" name="Stud. Mycol.">
        <title>101 Dothideomycetes genomes: a test case for predicting lifestyles and emergence of pathogens.</title>
        <authorList>
            <person name="Haridas S."/>
            <person name="Albert R."/>
            <person name="Binder M."/>
            <person name="Bloem J."/>
            <person name="Labutti K."/>
            <person name="Salamov A."/>
            <person name="Andreopoulos B."/>
            <person name="Baker S."/>
            <person name="Barry K."/>
            <person name="Bills G."/>
            <person name="Bluhm B."/>
            <person name="Cannon C."/>
            <person name="Castanera R."/>
            <person name="Culley D."/>
            <person name="Daum C."/>
            <person name="Ezra D."/>
            <person name="Gonzalez J."/>
            <person name="Henrissat B."/>
            <person name="Kuo A."/>
            <person name="Liang C."/>
            <person name="Lipzen A."/>
            <person name="Lutzoni F."/>
            <person name="Magnuson J."/>
            <person name="Mondo S."/>
            <person name="Nolan M."/>
            <person name="Ohm R."/>
            <person name="Pangilinan J."/>
            <person name="Park H.-J."/>
            <person name="Ramirez L."/>
            <person name="Alfaro M."/>
            <person name="Sun H."/>
            <person name="Tritt A."/>
            <person name="Yoshinaga Y."/>
            <person name="Zwiers L.-H."/>
            <person name="Turgeon B."/>
            <person name="Goodwin S."/>
            <person name="Spatafora J."/>
            <person name="Crous P."/>
            <person name="Grigoriev I."/>
        </authorList>
    </citation>
    <scope>NUCLEOTIDE SEQUENCE</scope>
    <source>
        <strain evidence="1">HMLAC05119</strain>
    </source>
</reference>